<gene>
    <name evidence="2" type="ORF">SETIT_4G245800v2</name>
</gene>
<dbReference type="EMBL" id="CM003531">
    <property type="protein sequence ID" value="RCV22759.1"/>
    <property type="molecule type" value="Genomic_DNA"/>
</dbReference>
<dbReference type="AlphaFoldDB" id="A0A368QXV0"/>
<protein>
    <submittedName>
        <fullName evidence="2">Uncharacterized protein</fullName>
    </submittedName>
</protein>
<evidence type="ECO:0000256" key="1">
    <source>
        <dbReference type="SAM" id="MobiDB-lite"/>
    </source>
</evidence>
<feature type="compositionally biased region" description="Pro residues" evidence="1">
    <location>
        <begin position="1"/>
        <end position="14"/>
    </location>
</feature>
<reference evidence="2" key="2">
    <citation type="submission" date="2015-07" db="EMBL/GenBank/DDBJ databases">
        <authorList>
            <person name="Noorani M."/>
        </authorList>
    </citation>
    <scope>NUCLEOTIDE SEQUENCE</scope>
    <source>
        <strain evidence="2">Yugu1</strain>
    </source>
</reference>
<accession>A0A368QXV0</accession>
<feature type="compositionally biased region" description="Basic residues" evidence="1">
    <location>
        <begin position="111"/>
        <end position="131"/>
    </location>
</feature>
<proteinExistence type="predicted"/>
<name>A0A368QXV0_SETIT</name>
<evidence type="ECO:0000313" key="2">
    <source>
        <dbReference type="EMBL" id="RCV22759.1"/>
    </source>
</evidence>
<organism evidence="2">
    <name type="scientific">Setaria italica</name>
    <name type="common">Foxtail millet</name>
    <name type="synonym">Panicum italicum</name>
    <dbReference type="NCBI Taxonomy" id="4555"/>
    <lineage>
        <taxon>Eukaryota</taxon>
        <taxon>Viridiplantae</taxon>
        <taxon>Streptophyta</taxon>
        <taxon>Embryophyta</taxon>
        <taxon>Tracheophyta</taxon>
        <taxon>Spermatophyta</taxon>
        <taxon>Magnoliopsida</taxon>
        <taxon>Liliopsida</taxon>
        <taxon>Poales</taxon>
        <taxon>Poaceae</taxon>
        <taxon>PACMAD clade</taxon>
        <taxon>Panicoideae</taxon>
        <taxon>Panicodae</taxon>
        <taxon>Paniceae</taxon>
        <taxon>Cenchrinae</taxon>
        <taxon>Setaria</taxon>
    </lineage>
</organism>
<feature type="compositionally biased region" description="Low complexity" evidence="1">
    <location>
        <begin position="42"/>
        <end position="69"/>
    </location>
</feature>
<sequence length="172" mass="18607">MRSPDPPPSTPPRSTPRTGPSCASTAPMASAPLLPVPPPSPILLHAVSPSLSPSRSAPWPPWTSRRPSQPRSPCPSLRPSPSRPRASTLSPMSPCTLSSAMAPSGGGGRRAAIRRRRGPAGRDRGPRHRSARYSTRGHLMSLLLIGLEYLHQSLWTALMRRPLVQPYVIEWV</sequence>
<feature type="compositionally biased region" description="Pro residues" evidence="1">
    <location>
        <begin position="70"/>
        <end position="82"/>
    </location>
</feature>
<feature type="compositionally biased region" description="Low complexity" evidence="1">
    <location>
        <begin position="15"/>
        <end position="33"/>
    </location>
</feature>
<reference evidence="2" key="1">
    <citation type="journal article" date="2012" name="Nat. Biotechnol.">
        <title>Reference genome sequence of the model plant Setaria.</title>
        <authorList>
            <person name="Bennetzen J.L."/>
            <person name="Schmutz J."/>
            <person name="Wang H."/>
            <person name="Percifield R."/>
            <person name="Hawkins J."/>
            <person name="Pontaroli A.C."/>
            <person name="Estep M."/>
            <person name="Feng L."/>
            <person name="Vaughn J.N."/>
            <person name="Grimwood J."/>
            <person name="Jenkins J."/>
            <person name="Barry K."/>
            <person name="Lindquist E."/>
            <person name="Hellsten U."/>
            <person name="Deshpande S."/>
            <person name="Wang X."/>
            <person name="Wu X."/>
            <person name="Mitros T."/>
            <person name="Triplett J."/>
            <person name="Yang X."/>
            <person name="Ye C.Y."/>
            <person name="Mauro-Herrera M."/>
            <person name="Wang L."/>
            <person name="Li P."/>
            <person name="Sharma M."/>
            <person name="Sharma R."/>
            <person name="Ronald P.C."/>
            <person name="Panaud O."/>
            <person name="Kellogg E.A."/>
            <person name="Brutnell T.P."/>
            <person name="Doust A.N."/>
            <person name="Tuskan G.A."/>
            <person name="Rokhsar D."/>
            <person name="Devos K.M."/>
        </authorList>
    </citation>
    <scope>NUCLEOTIDE SEQUENCE [LARGE SCALE GENOMIC DNA]</scope>
    <source>
        <strain evidence="2">Yugu1</strain>
    </source>
</reference>
<feature type="region of interest" description="Disordered" evidence="1">
    <location>
        <begin position="1"/>
        <end position="132"/>
    </location>
</feature>